<proteinExistence type="predicted"/>
<dbReference type="InterPro" id="IPR023214">
    <property type="entry name" value="HAD_sf"/>
</dbReference>
<evidence type="ECO:0000313" key="1">
    <source>
        <dbReference type="EMBL" id="GJQ11023.1"/>
    </source>
</evidence>
<protein>
    <submittedName>
        <fullName evidence="1">Uncharacterized protein</fullName>
    </submittedName>
</protein>
<gene>
    <name evidence="1" type="ORF">GpartN1_g2814.t1</name>
</gene>
<dbReference type="InterPro" id="IPR036412">
    <property type="entry name" value="HAD-like_sf"/>
</dbReference>
<dbReference type="InterPro" id="IPR006439">
    <property type="entry name" value="HAD-SF_hydro_IA"/>
</dbReference>
<dbReference type="PANTHER" id="PTHR43611:SF3">
    <property type="entry name" value="FLAVIN MONONUCLEOTIDE HYDROLASE 1, CHLOROPLATIC"/>
    <property type="match status" value="1"/>
</dbReference>
<dbReference type="NCBIfam" id="TIGR01509">
    <property type="entry name" value="HAD-SF-IA-v3"/>
    <property type="match status" value="1"/>
</dbReference>
<dbReference type="Pfam" id="PF00702">
    <property type="entry name" value="Hydrolase"/>
    <property type="match status" value="1"/>
</dbReference>
<dbReference type="Proteomes" id="UP001061958">
    <property type="component" value="Unassembled WGS sequence"/>
</dbReference>
<dbReference type="Gene3D" id="3.40.50.1000">
    <property type="entry name" value="HAD superfamily/HAD-like"/>
    <property type="match status" value="1"/>
</dbReference>
<reference evidence="1" key="2">
    <citation type="submission" date="2022-01" db="EMBL/GenBank/DDBJ databases">
        <authorList>
            <person name="Hirooka S."/>
            <person name="Miyagishima S.Y."/>
        </authorList>
    </citation>
    <scope>NUCLEOTIDE SEQUENCE</scope>
    <source>
        <strain evidence="1">NBRC 102759</strain>
    </source>
</reference>
<comment type="caution">
    <text evidence="1">The sequence shown here is derived from an EMBL/GenBank/DDBJ whole genome shotgun (WGS) entry which is preliminary data.</text>
</comment>
<keyword evidence="2" id="KW-1185">Reference proteome</keyword>
<dbReference type="SFLD" id="SFLDG01129">
    <property type="entry name" value="C1.5:_HAD__Beta-PGM__Phosphata"/>
    <property type="match status" value="1"/>
</dbReference>
<evidence type="ECO:0000313" key="2">
    <source>
        <dbReference type="Proteomes" id="UP001061958"/>
    </source>
</evidence>
<reference evidence="1" key="1">
    <citation type="journal article" date="2022" name="Proc. Natl. Acad. Sci. U.S.A.">
        <title>Life cycle and functional genomics of the unicellular red alga Galdieria for elucidating algal and plant evolution and industrial use.</title>
        <authorList>
            <person name="Hirooka S."/>
            <person name="Itabashi T."/>
            <person name="Ichinose T.M."/>
            <person name="Onuma R."/>
            <person name="Fujiwara T."/>
            <person name="Yamashita S."/>
            <person name="Jong L.W."/>
            <person name="Tomita R."/>
            <person name="Iwane A.H."/>
            <person name="Miyagishima S.Y."/>
        </authorList>
    </citation>
    <scope>NUCLEOTIDE SEQUENCE</scope>
    <source>
        <strain evidence="1">NBRC 102759</strain>
    </source>
</reference>
<dbReference type="SFLD" id="SFLDS00003">
    <property type="entry name" value="Haloacid_Dehalogenase"/>
    <property type="match status" value="1"/>
</dbReference>
<accession>A0A9C7PUC9</accession>
<dbReference type="PANTHER" id="PTHR43611">
    <property type="entry name" value="ALPHA-D-GLUCOSE 1-PHOSPHATE PHOSPHATASE"/>
    <property type="match status" value="1"/>
</dbReference>
<dbReference type="OrthoDB" id="2012566at2759"/>
<dbReference type="AlphaFoldDB" id="A0A9C7PUC9"/>
<dbReference type="SUPFAM" id="SSF56784">
    <property type="entry name" value="HAD-like"/>
    <property type="match status" value="1"/>
</dbReference>
<sequence length="270" mass="31965">MTKSVLLYLTCTFCPCSYSFQFGFQLKTTPLNFAHCYRKSRITSCYFKKAKVRVRMSRGPSQPPDISVVFFDVMDTLVKDPFHQGMHRVFGFDSFDEFVSATDHQTWLNFELGRLNEEQVARQFFKNPSYTTQFDWKRLKAFLWEHYIWMDGIEMILKALQEGEGTIQLHVLSNYPPLYRMIEEKLELSKYLQWSFVSCDIGFRKPDWKIFQFAVNTLGVSPQHCLFVDDRKVNCDAAKQLGFHTIHFQDSQKLKNQLTTYFQWFKCSKA</sequence>
<dbReference type="EMBL" id="BQMJ01000020">
    <property type="protein sequence ID" value="GJQ11023.1"/>
    <property type="molecule type" value="Genomic_DNA"/>
</dbReference>
<dbReference type="PRINTS" id="PR00413">
    <property type="entry name" value="HADHALOGNASE"/>
</dbReference>
<organism evidence="1 2">
    <name type="scientific">Galdieria partita</name>
    <dbReference type="NCBI Taxonomy" id="83374"/>
    <lineage>
        <taxon>Eukaryota</taxon>
        <taxon>Rhodophyta</taxon>
        <taxon>Bangiophyceae</taxon>
        <taxon>Galdieriales</taxon>
        <taxon>Galdieriaceae</taxon>
        <taxon>Galdieria</taxon>
    </lineage>
</organism>
<name>A0A9C7PUC9_9RHOD</name>